<dbReference type="AlphaFoldDB" id="A0A024K0D6"/>
<organism evidence="3">
    <name type="scientific">Mycobacterium triplex</name>
    <dbReference type="NCBI Taxonomy" id="47839"/>
    <lineage>
        <taxon>Bacteria</taxon>
        <taxon>Bacillati</taxon>
        <taxon>Actinomycetota</taxon>
        <taxon>Actinomycetes</taxon>
        <taxon>Mycobacteriales</taxon>
        <taxon>Mycobacteriaceae</taxon>
        <taxon>Mycobacterium</taxon>
        <taxon>Mycobacterium simiae complex</taxon>
    </lineage>
</organism>
<reference evidence="3" key="1">
    <citation type="journal article" date="2014" name="Genome Announc.">
        <title>Draft Genome Sequence of Mycobacterium triplex DSM 44626.</title>
        <authorList>
            <person name="Sassi M."/>
            <person name="Croce O."/>
            <person name="Robert C."/>
            <person name="Raoult D."/>
            <person name="Drancourt M."/>
        </authorList>
    </citation>
    <scope>NUCLEOTIDE SEQUENCE [LARGE SCALE GENOMIC DNA]</scope>
    <source>
        <strain evidence="3">DSM 44626</strain>
    </source>
</reference>
<reference evidence="3" key="2">
    <citation type="submission" date="2014-04" db="EMBL/GenBank/DDBJ databases">
        <authorList>
            <person name="Xu Y.W."/>
            <person name="Yang Q."/>
        </authorList>
    </citation>
    <scope>NUCLEOTIDE SEQUENCE</scope>
    <source>
        <strain evidence="3">DSM 44626</strain>
    </source>
</reference>
<dbReference type="OrthoDB" id="4696640at2"/>
<dbReference type="EMBL" id="HG964446">
    <property type="protein sequence ID" value="CDO89525.1"/>
    <property type="molecule type" value="Genomic_DNA"/>
</dbReference>
<dbReference type="Gene3D" id="3.90.640.20">
    <property type="entry name" value="Heat-shock cognate protein, ATPase"/>
    <property type="match status" value="1"/>
</dbReference>
<sequence precursor="true">MAMSYRRALIAVVAAVMAASAAGCGTSSDRHQTRSTTSVAVQGQSACSELQGTVSPDHSCHVRDESSAYKIEITFPIDYPDMRPVTDFLKRDRDEFLDWVAKFGPSDGRGRPYEYHVTAMAFRSGSTDSGTQSLVLEIDNDTGFAHEGHPDTTFRSFNFDLGKRAPITFDTLFKPGTKPLEVLNPIVERQFDAPTADLDEQTYQNFAITNEAVIFFFGQDQVVRDNAGPHKITVPRAELAPLLA</sequence>
<feature type="signal peptide" evidence="1">
    <location>
        <begin position="1"/>
        <end position="21"/>
    </location>
</feature>
<evidence type="ECO:0000313" key="4">
    <source>
        <dbReference type="EMBL" id="ORX04883.1"/>
    </source>
</evidence>
<dbReference type="Proteomes" id="UP000028880">
    <property type="component" value="Unassembled WGS sequence"/>
</dbReference>
<evidence type="ECO:0000256" key="1">
    <source>
        <dbReference type="SAM" id="SignalP"/>
    </source>
</evidence>
<feature type="chain" id="PRO_5001534332" evidence="1">
    <location>
        <begin position="22"/>
        <end position="244"/>
    </location>
</feature>
<dbReference type="HOGENOM" id="CLU_080703_0_0_11"/>
<name>A0A024K0D6_9MYCO</name>
<reference evidence="4 5" key="3">
    <citation type="submission" date="2016-01" db="EMBL/GenBank/DDBJ databases">
        <title>The new phylogeny of the genus Mycobacterium.</title>
        <authorList>
            <person name="Tarcisio F."/>
            <person name="Conor M."/>
            <person name="Antonella G."/>
            <person name="Elisabetta G."/>
            <person name="Giulia F.S."/>
            <person name="Sara T."/>
            <person name="Anna F."/>
            <person name="Clotilde B."/>
            <person name="Roberto B."/>
            <person name="Veronica D.S."/>
            <person name="Fabio R."/>
            <person name="Monica P."/>
            <person name="Olivier J."/>
            <person name="Enrico T."/>
            <person name="Nicola S."/>
        </authorList>
    </citation>
    <scope>NUCLEOTIDE SEQUENCE [LARGE SCALE GENOMIC DNA]</scope>
    <source>
        <strain evidence="4 5">DSM 44626</strain>
    </source>
</reference>
<dbReference type="Proteomes" id="UP000193710">
    <property type="component" value="Unassembled WGS sequence"/>
</dbReference>
<dbReference type="Pfam" id="PF11738">
    <property type="entry name" value="DUF3298"/>
    <property type="match status" value="1"/>
</dbReference>
<dbReference type="EMBL" id="LQPY01000017">
    <property type="protein sequence ID" value="ORX04883.1"/>
    <property type="molecule type" value="Genomic_DNA"/>
</dbReference>
<dbReference type="InterPro" id="IPR053421">
    <property type="entry name" value="Esterase_Immunogenic_RsiV"/>
</dbReference>
<keyword evidence="5" id="KW-1185">Reference proteome</keyword>
<evidence type="ECO:0000259" key="2">
    <source>
        <dbReference type="Pfam" id="PF11738"/>
    </source>
</evidence>
<evidence type="ECO:0000313" key="5">
    <source>
        <dbReference type="Proteomes" id="UP000193710"/>
    </source>
</evidence>
<dbReference type="NCBIfam" id="NF043047">
    <property type="entry name" value="EstaseRv3036c"/>
    <property type="match status" value="1"/>
</dbReference>
<keyword evidence="1" id="KW-0732">Signal</keyword>
<evidence type="ECO:0000313" key="3">
    <source>
        <dbReference type="EMBL" id="CDO89525.1"/>
    </source>
</evidence>
<dbReference type="eggNOG" id="ENOG502ZA8P">
    <property type="taxonomic scope" value="Bacteria"/>
</dbReference>
<feature type="domain" description="DUF3298" evidence="2">
    <location>
        <begin position="171"/>
        <end position="236"/>
    </location>
</feature>
<dbReference type="InterPro" id="IPR037126">
    <property type="entry name" value="PdaC/RsiV-like_sf"/>
</dbReference>
<gene>
    <name evidence="4" type="ORF">AWC29_13405</name>
    <name evidence="3" type="ORF">BN973_03902</name>
</gene>
<dbReference type="Gene3D" id="3.30.565.40">
    <property type="entry name" value="Fervidobacterium nodosum Rt17-B1 like"/>
    <property type="match status" value="1"/>
</dbReference>
<dbReference type="PROSITE" id="PS51257">
    <property type="entry name" value="PROKAR_LIPOPROTEIN"/>
    <property type="match status" value="1"/>
</dbReference>
<accession>A0A024K0D6</accession>
<proteinExistence type="predicted"/>
<protein>
    <submittedName>
        <fullName evidence="3">Immunogenic protein MPB64/MPT64</fullName>
    </submittedName>
</protein>
<dbReference type="STRING" id="47839.BN973_03902"/>
<dbReference type="InterPro" id="IPR021729">
    <property type="entry name" value="DUF3298"/>
</dbReference>